<evidence type="ECO:0000313" key="1">
    <source>
        <dbReference type="EMBL" id="MTH28692.1"/>
    </source>
</evidence>
<dbReference type="OrthoDB" id="1452645at2"/>
<comment type="caution">
    <text evidence="1">The sequence shown here is derived from an EMBL/GenBank/DDBJ whole genome shotgun (WGS) entry which is preliminary data.</text>
</comment>
<gene>
    <name evidence="1" type="ORF">GJV77_01960</name>
</gene>
<sequence length="113" mass="13145">MHRLLPSIILLLLLGFIGCDTVNDQNHYPEDKVKKNSQDEIESMLSTYTNYVNNYKDLYSKALSGDKKALKSYSDLMLKVDESNQKLNKLIDQQRLTSNQLKKYISLKKRFTP</sequence>
<accession>A0A7K1GIE8</accession>
<dbReference type="PROSITE" id="PS51257">
    <property type="entry name" value="PROKAR_LIPOPROTEIN"/>
    <property type="match status" value="1"/>
</dbReference>
<evidence type="ECO:0000313" key="2">
    <source>
        <dbReference type="Proteomes" id="UP000488936"/>
    </source>
</evidence>
<organism evidence="1 2">
    <name type="scientific">Myroides pelagicus</name>
    <dbReference type="NCBI Taxonomy" id="270914"/>
    <lineage>
        <taxon>Bacteria</taxon>
        <taxon>Pseudomonadati</taxon>
        <taxon>Bacteroidota</taxon>
        <taxon>Flavobacteriia</taxon>
        <taxon>Flavobacteriales</taxon>
        <taxon>Flavobacteriaceae</taxon>
        <taxon>Myroides</taxon>
    </lineage>
</organism>
<name>A0A7K1GIE8_9FLAO</name>
<reference evidence="1 2" key="1">
    <citation type="journal article" date="2006" name="Int. J. Syst. Evol. Microbiol.">
        <title>Myroides pelagicus sp. nov., isolated from seawater in Thailand.</title>
        <authorList>
            <person name="Yoon J."/>
            <person name="Maneerat S."/>
            <person name="Kawai F."/>
            <person name="Yokota A."/>
        </authorList>
    </citation>
    <scope>NUCLEOTIDE SEQUENCE [LARGE SCALE GENOMIC DNA]</scope>
    <source>
        <strain evidence="1 2">SM1T</strain>
    </source>
</reference>
<proteinExistence type="predicted"/>
<protein>
    <submittedName>
        <fullName evidence="1">Uncharacterized protein</fullName>
    </submittedName>
</protein>
<dbReference type="AlphaFoldDB" id="A0A7K1GIE8"/>
<keyword evidence="2" id="KW-1185">Reference proteome</keyword>
<dbReference type="RefSeq" id="WP_155034675.1">
    <property type="nucleotide sequence ID" value="NZ_JAYMMG010000002.1"/>
</dbReference>
<dbReference type="EMBL" id="WMJY01000002">
    <property type="protein sequence ID" value="MTH28692.1"/>
    <property type="molecule type" value="Genomic_DNA"/>
</dbReference>
<dbReference type="Proteomes" id="UP000488936">
    <property type="component" value="Unassembled WGS sequence"/>
</dbReference>